<sequence>MDAARTRRYDSAFPRALVDTTVLFAAAYRRDSVHDDALPIVRGIDTASLPEAVIVDYVLAETLNGLTAHAGHDAATDFLDRIEENTRFHIDSLTADGFATAKALFRRYERFSFVDACIVAYMQVERLGYLYAFDDDFDAAADVYRLDTATNPYQPD</sequence>
<dbReference type="Proteomes" id="UP000308037">
    <property type="component" value="Unassembled WGS sequence"/>
</dbReference>
<evidence type="ECO:0000256" key="2">
    <source>
        <dbReference type="ARBA" id="ARBA00022722"/>
    </source>
</evidence>
<evidence type="ECO:0000259" key="8">
    <source>
        <dbReference type="Pfam" id="PF01850"/>
    </source>
</evidence>
<proteinExistence type="inferred from homology"/>
<evidence type="ECO:0000256" key="4">
    <source>
        <dbReference type="ARBA" id="ARBA00022759"/>
    </source>
</evidence>
<comment type="similarity">
    <text evidence="7">Belongs to the PINc/VapC protein family.</text>
</comment>
<keyword evidence="4" id="KW-0255">Endonuclease</keyword>
<dbReference type="AlphaFoldDB" id="A0A4U5J9L6"/>
<dbReference type="RefSeq" id="WP_137276817.1">
    <property type="nucleotide sequence ID" value="NZ_QKNX01000003.1"/>
</dbReference>
<dbReference type="Pfam" id="PF01850">
    <property type="entry name" value="PIN"/>
    <property type="match status" value="1"/>
</dbReference>
<dbReference type="EC" id="3.1.-.-" evidence="7"/>
<gene>
    <name evidence="7" type="primary">vapC</name>
    <name evidence="9" type="ORF">DM868_09485</name>
</gene>
<keyword evidence="5 7" id="KW-0378">Hydrolase</keyword>
<keyword evidence="1 7" id="KW-1277">Toxin-antitoxin system</keyword>
<accession>A0A4U5J9L6</accession>
<evidence type="ECO:0000256" key="5">
    <source>
        <dbReference type="ARBA" id="ARBA00022801"/>
    </source>
</evidence>
<evidence type="ECO:0000256" key="3">
    <source>
        <dbReference type="ARBA" id="ARBA00022723"/>
    </source>
</evidence>
<comment type="function">
    <text evidence="7">Toxic component of a toxin-antitoxin (TA) system. An RNase.</text>
</comment>
<feature type="domain" description="PIN" evidence="8">
    <location>
        <begin position="17"/>
        <end position="141"/>
    </location>
</feature>
<evidence type="ECO:0000256" key="6">
    <source>
        <dbReference type="ARBA" id="ARBA00022842"/>
    </source>
</evidence>
<dbReference type="GO" id="GO:0090729">
    <property type="term" value="F:toxin activity"/>
    <property type="evidence" value="ECO:0007669"/>
    <property type="project" value="UniProtKB-KW"/>
</dbReference>
<dbReference type="OrthoDB" id="41298at2157"/>
<evidence type="ECO:0000313" key="9">
    <source>
        <dbReference type="EMBL" id="TKR25812.1"/>
    </source>
</evidence>
<keyword evidence="6 7" id="KW-0460">Magnesium</keyword>
<name>A0A4U5J9L6_9EURY</name>
<dbReference type="GO" id="GO:0016075">
    <property type="term" value="P:rRNA catabolic process"/>
    <property type="evidence" value="ECO:0007669"/>
    <property type="project" value="TreeGrafter"/>
</dbReference>
<keyword evidence="7" id="KW-0800">Toxin</keyword>
<evidence type="ECO:0000256" key="7">
    <source>
        <dbReference type="HAMAP-Rule" id="MF_00265"/>
    </source>
</evidence>
<dbReference type="HAMAP" id="MF_00265">
    <property type="entry name" value="VapC_Nob1"/>
    <property type="match status" value="1"/>
</dbReference>
<dbReference type="GO" id="GO:0000287">
    <property type="term" value="F:magnesium ion binding"/>
    <property type="evidence" value="ECO:0007669"/>
    <property type="project" value="UniProtKB-UniRule"/>
</dbReference>
<comment type="caution">
    <text evidence="9">The sequence shown here is derived from an EMBL/GenBank/DDBJ whole genome shotgun (WGS) entry which is preliminary data.</text>
</comment>
<organism evidence="9 10">
    <name type="scientific">Natronomonas salsuginis</name>
    <dbReference type="NCBI Taxonomy" id="2217661"/>
    <lineage>
        <taxon>Archaea</taxon>
        <taxon>Methanobacteriati</taxon>
        <taxon>Methanobacteriota</taxon>
        <taxon>Stenosarchaea group</taxon>
        <taxon>Halobacteria</taxon>
        <taxon>Halobacteriales</taxon>
        <taxon>Natronomonadaceae</taxon>
        <taxon>Natronomonas</taxon>
    </lineage>
</organism>
<keyword evidence="2 7" id="KW-0540">Nuclease</keyword>
<dbReference type="EMBL" id="QKNX01000003">
    <property type="protein sequence ID" value="TKR25812.1"/>
    <property type="molecule type" value="Genomic_DNA"/>
</dbReference>
<dbReference type="FunFam" id="3.40.50.1010:FF:000042">
    <property type="entry name" value="Ribonuclease VapC"/>
    <property type="match status" value="1"/>
</dbReference>
<dbReference type="GO" id="GO:0016787">
    <property type="term" value="F:hydrolase activity"/>
    <property type="evidence" value="ECO:0007669"/>
    <property type="project" value="UniProtKB-KW"/>
</dbReference>
<dbReference type="InterPro" id="IPR022907">
    <property type="entry name" value="VapC_family"/>
</dbReference>
<comment type="cofactor">
    <cofactor evidence="7">
        <name>Mg(2+)</name>
        <dbReference type="ChEBI" id="CHEBI:18420"/>
    </cofactor>
</comment>
<feature type="binding site" evidence="7">
    <location>
        <position position="115"/>
    </location>
    <ligand>
        <name>Mg(2+)</name>
        <dbReference type="ChEBI" id="CHEBI:18420"/>
    </ligand>
</feature>
<dbReference type="SUPFAM" id="SSF88723">
    <property type="entry name" value="PIN domain-like"/>
    <property type="match status" value="1"/>
</dbReference>
<evidence type="ECO:0000256" key="1">
    <source>
        <dbReference type="ARBA" id="ARBA00022649"/>
    </source>
</evidence>
<dbReference type="InterPro" id="IPR029060">
    <property type="entry name" value="PIN-like_dom_sf"/>
</dbReference>
<keyword evidence="10" id="KW-1185">Reference proteome</keyword>
<dbReference type="PANTHER" id="PTHR42188">
    <property type="entry name" value="23S RRNA-SPECIFIC ENDONUCLEASE VAPC20"/>
    <property type="match status" value="1"/>
</dbReference>
<feature type="binding site" evidence="7">
    <location>
        <position position="19"/>
    </location>
    <ligand>
        <name>Mg(2+)</name>
        <dbReference type="ChEBI" id="CHEBI:18420"/>
    </ligand>
</feature>
<dbReference type="GO" id="GO:0004521">
    <property type="term" value="F:RNA endonuclease activity"/>
    <property type="evidence" value="ECO:0007669"/>
    <property type="project" value="InterPro"/>
</dbReference>
<dbReference type="InterPro" id="IPR002716">
    <property type="entry name" value="PIN_dom"/>
</dbReference>
<protein>
    <recommendedName>
        <fullName evidence="7">Ribonuclease VapC</fullName>
        <shortName evidence="7">RNase VapC</shortName>
        <ecNumber evidence="7">3.1.-.-</ecNumber>
    </recommendedName>
    <alternativeName>
        <fullName evidence="7">Putative toxin VapC</fullName>
    </alternativeName>
</protein>
<evidence type="ECO:0000313" key="10">
    <source>
        <dbReference type="Proteomes" id="UP000308037"/>
    </source>
</evidence>
<keyword evidence="3 7" id="KW-0479">Metal-binding</keyword>
<dbReference type="PANTHER" id="PTHR42188:SF1">
    <property type="entry name" value="23S RRNA-SPECIFIC ENDONUCLEASE VAPC20"/>
    <property type="match status" value="1"/>
</dbReference>
<dbReference type="InterPro" id="IPR039018">
    <property type="entry name" value="VapC20-like"/>
</dbReference>
<dbReference type="Gene3D" id="3.40.50.1010">
    <property type="entry name" value="5'-nuclease"/>
    <property type="match status" value="1"/>
</dbReference>
<reference evidence="9 10" key="1">
    <citation type="submission" date="2019-04" db="EMBL/GenBank/DDBJ databases">
        <title>Natronomonas sp. F20-122 a newhaloarchaeon isolated from a saline saltern of Isla Bacuta, Huelva, Spain.</title>
        <authorList>
            <person name="Duran-Viseras A."/>
            <person name="Sanchez-Porro C."/>
            <person name="Ventosa A."/>
        </authorList>
    </citation>
    <scope>NUCLEOTIDE SEQUENCE [LARGE SCALE GENOMIC DNA]</scope>
    <source>
        <strain evidence="9 10">F20-122</strain>
    </source>
</reference>